<comment type="caution">
    <text evidence="1">The sequence shown here is derived from an EMBL/GenBank/DDBJ whole genome shotgun (WGS) entry which is preliminary data.</text>
</comment>
<proteinExistence type="predicted"/>
<evidence type="ECO:0000313" key="2">
    <source>
        <dbReference type="Proteomes" id="UP001595420"/>
    </source>
</evidence>
<dbReference type="InterPro" id="IPR007332">
    <property type="entry name" value="DUF411"/>
</dbReference>
<dbReference type="EMBL" id="JBHRSB010000016">
    <property type="protein sequence ID" value="MFC3003812.1"/>
    <property type="molecule type" value="Genomic_DNA"/>
</dbReference>
<protein>
    <submittedName>
        <fullName evidence="1">DUF411 domain-containing protein</fullName>
    </submittedName>
</protein>
<gene>
    <name evidence="1" type="ORF">ACFOD3_28215</name>
</gene>
<dbReference type="Proteomes" id="UP001595420">
    <property type="component" value="Unassembled WGS sequence"/>
</dbReference>
<reference evidence="2" key="1">
    <citation type="journal article" date="2019" name="Int. J. Syst. Evol. Microbiol.">
        <title>The Global Catalogue of Microorganisms (GCM) 10K type strain sequencing project: providing services to taxonomists for standard genome sequencing and annotation.</title>
        <authorList>
            <consortium name="The Broad Institute Genomics Platform"/>
            <consortium name="The Broad Institute Genome Sequencing Center for Infectious Disease"/>
            <person name="Wu L."/>
            <person name="Ma J."/>
        </authorList>
    </citation>
    <scope>NUCLEOTIDE SEQUENCE [LARGE SCALE GENOMIC DNA]</scope>
    <source>
        <strain evidence="2">CGMCC 1.16855</strain>
    </source>
</reference>
<accession>A0ABV7C1K4</accession>
<keyword evidence="2" id="KW-1185">Reference proteome</keyword>
<dbReference type="Pfam" id="PF04214">
    <property type="entry name" value="DUF411"/>
    <property type="match status" value="1"/>
</dbReference>
<organism evidence="1 2">
    <name type="scientific">Falsiroseomonas tokyonensis</name>
    <dbReference type="NCBI Taxonomy" id="430521"/>
    <lineage>
        <taxon>Bacteria</taxon>
        <taxon>Pseudomonadati</taxon>
        <taxon>Pseudomonadota</taxon>
        <taxon>Alphaproteobacteria</taxon>
        <taxon>Acetobacterales</taxon>
        <taxon>Roseomonadaceae</taxon>
        <taxon>Falsiroseomonas</taxon>
    </lineage>
</organism>
<name>A0ABV7C1K4_9PROT</name>
<sequence length="48" mass="5027">MEGHVPAAAVNRLLAQRPVGIRRLAVPGTPMGSLGMEVPGQVLDSYDV</sequence>
<evidence type="ECO:0000313" key="1">
    <source>
        <dbReference type="EMBL" id="MFC3003812.1"/>
    </source>
</evidence>
<dbReference type="RefSeq" id="WP_216840253.1">
    <property type="nucleotide sequence ID" value="NZ_JAFNJS010000016.1"/>
</dbReference>